<feature type="transmembrane region" description="Helical" evidence="9">
    <location>
        <begin position="7"/>
        <end position="26"/>
    </location>
</feature>
<dbReference type="Gene3D" id="3.40.710.10">
    <property type="entry name" value="DD-peptidase/beta-lactamase superfamily"/>
    <property type="match status" value="1"/>
</dbReference>
<dbReference type="GO" id="GO:0008658">
    <property type="term" value="F:penicillin binding"/>
    <property type="evidence" value="ECO:0007669"/>
    <property type="project" value="InterPro"/>
</dbReference>
<dbReference type="InterPro" id="IPR036950">
    <property type="entry name" value="PBP_transglycosylase"/>
</dbReference>
<name>A0A235BU65_UNCW3</name>
<feature type="domain" description="Penicillin-binding C-terminal" evidence="12">
    <location>
        <begin position="674"/>
        <end position="746"/>
    </location>
</feature>
<accession>A0A235BU65</accession>
<dbReference type="InterPro" id="IPR011815">
    <property type="entry name" value="PBP_1c"/>
</dbReference>
<dbReference type="InterPro" id="IPR023346">
    <property type="entry name" value="Lysozyme-like_dom_sf"/>
</dbReference>
<evidence type="ECO:0000256" key="1">
    <source>
        <dbReference type="ARBA" id="ARBA00022645"/>
    </source>
</evidence>
<evidence type="ECO:0000256" key="4">
    <source>
        <dbReference type="ARBA" id="ARBA00022679"/>
    </source>
</evidence>
<dbReference type="GO" id="GO:0006508">
    <property type="term" value="P:proteolysis"/>
    <property type="evidence" value="ECO:0007669"/>
    <property type="project" value="UniProtKB-KW"/>
</dbReference>
<dbReference type="PANTHER" id="PTHR32282:SF15">
    <property type="entry name" value="PENICILLIN-BINDING PROTEIN 1C"/>
    <property type="match status" value="1"/>
</dbReference>
<protein>
    <recommendedName>
        <fullName evidence="7">peptidoglycan glycosyltransferase</fullName>
        <ecNumber evidence="7">2.4.99.28</ecNumber>
    </recommendedName>
</protein>
<keyword evidence="2" id="KW-0645">Protease</keyword>
<evidence type="ECO:0000256" key="5">
    <source>
        <dbReference type="ARBA" id="ARBA00022801"/>
    </source>
</evidence>
<evidence type="ECO:0000259" key="12">
    <source>
        <dbReference type="Pfam" id="PF06832"/>
    </source>
</evidence>
<dbReference type="InterPro" id="IPR009647">
    <property type="entry name" value="PBP_C"/>
</dbReference>
<dbReference type="InterPro" id="IPR012338">
    <property type="entry name" value="Beta-lactam/transpept-like"/>
</dbReference>
<evidence type="ECO:0000256" key="2">
    <source>
        <dbReference type="ARBA" id="ARBA00022670"/>
    </source>
</evidence>
<dbReference type="SUPFAM" id="SSF53955">
    <property type="entry name" value="Lysozyme-like"/>
    <property type="match status" value="1"/>
</dbReference>
<evidence type="ECO:0000256" key="3">
    <source>
        <dbReference type="ARBA" id="ARBA00022676"/>
    </source>
</evidence>
<dbReference type="Gene3D" id="1.10.3810.10">
    <property type="entry name" value="Biosynthetic peptidoglycan transglycosylase-like"/>
    <property type="match status" value="1"/>
</dbReference>
<reference evidence="13 14" key="1">
    <citation type="submission" date="2017-07" db="EMBL/GenBank/DDBJ databases">
        <title>Recovery of genomes from metagenomes via a dereplication, aggregation, and scoring strategy.</title>
        <authorList>
            <person name="Sieber C.M."/>
            <person name="Probst A.J."/>
            <person name="Sharrar A."/>
            <person name="Thomas B.C."/>
            <person name="Hess M."/>
            <person name="Tringe S.G."/>
            <person name="Banfield J.F."/>
        </authorList>
    </citation>
    <scope>NUCLEOTIDE SEQUENCE [LARGE SCALE GENOMIC DNA]</scope>
    <source>
        <strain evidence="13">JGI_Cruoil_03_44_89</strain>
    </source>
</reference>
<dbReference type="Pfam" id="PF06832">
    <property type="entry name" value="BiPBP_C"/>
    <property type="match status" value="1"/>
</dbReference>
<evidence type="ECO:0000256" key="9">
    <source>
        <dbReference type="SAM" id="Phobius"/>
    </source>
</evidence>
<keyword evidence="9" id="KW-0812">Transmembrane</keyword>
<keyword evidence="6" id="KW-0511">Multifunctional enzyme</keyword>
<gene>
    <name evidence="13" type="primary">pbpC</name>
    <name evidence="13" type="ORF">CH333_04985</name>
</gene>
<evidence type="ECO:0000256" key="7">
    <source>
        <dbReference type="ARBA" id="ARBA00044770"/>
    </source>
</evidence>
<comment type="caution">
    <text evidence="13">The sequence shown here is derived from an EMBL/GenBank/DDBJ whole genome shotgun (WGS) entry which is preliminary data.</text>
</comment>
<keyword evidence="9" id="KW-1133">Transmembrane helix</keyword>
<dbReference type="InterPro" id="IPR050396">
    <property type="entry name" value="Glycosyltr_51/Transpeptidase"/>
</dbReference>
<feature type="domain" description="Penicillin-binding protein transpeptidase" evidence="10">
    <location>
        <begin position="306"/>
        <end position="584"/>
    </location>
</feature>
<evidence type="ECO:0000259" key="11">
    <source>
        <dbReference type="Pfam" id="PF00912"/>
    </source>
</evidence>
<dbReference type="GO" id="GO:0004180">
    <property type="term" value="F:carboxypeptidase activity"/>
    <property type="evidence" value="ECO:0007669"/>
    <property type="project" value="UniProtKB-KW"/>
</dbReference>
<dbReference type="GO" id="GO:0008955">
    <property type="term" value="F:peptidoglycan glycosyltransferase activity"/>
    <property type="evidence" value="ECO:0007669"/>
    <property type="project" value="UniProtKB-EC"/>
</dbReference>
<keyword evidence="5" id="KW-0378">Hydrolase</keyword>
<evidence type="ECO:0000313" key="13">
    <source>
        <dbReference type="EMBL" id="OYD15761.1"/>
    </source>
</evidence>
<dbReference type="Proteomes" id="UP000215215">
    <property type="component" value="Unassembled WGS sequence"/>
</dbReference>
<evidence type="ECO:0000313" key="14">
    <source>
        <dbReference type="Proteomes" id="UP000215215"/>
    </source>
</evidence>
<keyword evidence="1" id="KW-0121">Carboxypeptidase</keyword>
<evidence type="ECO:0000256" key="8">
    <source>
        <dbReference type="ARBA" id="ARBA00049902"/>
    </source>
</evidence>
<dbReference type="Pfam" id="PF00912">
    <property type="entry name" value="Transgly"/>
    <property type="match status" value="1"/>
</dbReference>
<keyword evidence="9" id="KW-0472">Membrane</keyword>
<dbReference type="EMBL" id="NOZQ01000103">
    <property type="protein sequence ID" value="OYD15761.1"/>
    <property type="molecule type" value="Genomic_DNA"/>
</dbReference>
<dbReference type="SUPFAM" id="SSF56601">
    <property type="entry name" value="beta-lactamase/transpeptidase-like"/>
    <property type="match status" value="1"/>
</dbReference>
<dbReference type="Pfam" id="PF00905">
    <property type="entry name" value="Transpeptidase"/>
    <property type="match status" value="1"/>
</dbReference>
<dbReference type="EC" id="2.4.99.28" evidence="7"/>
<feature type="domain" description="Glycosyl transferase family 51" evidence="11">
    <location>
        <begin position="47"/>
        <end position="221"/>
    </location>
</feature>
<dbReference type="NCBIfam" id="TIGR02073">
    <property type="entry name" value="PBP_1c"/>
    <property type="match status" value="1"/>
</dbReference>
<evidence type="ECO:0000259" key="10">
    <source>
        <dbReference type="Pfam" id="PF00905"/>
    </source>
</evidence>
<dbReference type="InterPro" id="IPR001264">
    <property type="entry name" value="Glyco_trans_51"/>
</dbReference>
<sequence length="763" mass="85709">MKKVKKIYIPLYILCLGLVAFFVMPLDRERLYPTDFCSYLIVDRNGETLREVLSKDYTTSIWTPLDNMSEWVIKATIAHEDKRFWIHPGVDVIALTRALVNNIKAGRIVSGGSTITMQAAKMALNFKNRNIITKLYEMLYALKLELYLKKKDILEIYLNRAPYGFQNFGIAAAAKFYQNKPASHISLGEASLLAVIPKSPSKLNPYTSPHRAIKERDKILKLLLSQKVIDSLSFSLAMKEDLPFIPQELNFRAPHFVDYIIGELERSGIENPKIVVTTLDINLQEELEKLLVTTLKSQKRYNMSQGAILVMDAETSEILAMIGSKDYFEPEAGQVNGCLAKRQPGSAIKPFTYILALNNGFTSASILPDVPMEFQLPDGSRFAPKNYSKRYNGPVWLKEALGSSLNVPTVYLLEKIGVEQLYNLLKNLKFESLDKGAEFYGLSLTLGAGEVRLLELVRAYRAIAKGGCLDMERAIMKVVDIHNNRVKLETTQKKALFSEEIAYIITDILSDNSNRIKSFGEDNPLNLPFPCVAKTGTSKDYKDNWCVGFTNKYMVGVWVGNFDGSPMKGVSGISGAAPLFRDIMIELHRKAYPPAFEEPSALVHLKVCARSGEIPGPLCTNVVDEIFIPGTEPHETCNVCTEYSEKMARSYPFSYHHTEHDNSTDTGLREPGGGDKLYIVTPTDGDIFKIDPQVSLRAQAIIFNAETDGAIERVLFKLDGTILTEKEYPFKYVWKPIPGEHVLEVIPDIPKTGEIHRIVFRVL</sequence>
<comment type="catalytic activity">
    <reaction evidence="8">
        <text>[GlcNAc-(1-&gt;4)-Mur2Ac(oyl-L-Ala-gamma-D-Glu-L-Lys-D-Ala-D-Ala)](n)-di-trans,octa-cis-undecaprenyl diphosphate + beta-D-GlcNAc-(1-&gt;4)-Mur2Ac(oyl-L-Ala-gamma-D-Glu-L-Lys-D-Ala-D-Ala)-di-trans,octa-cis-undecaprenyl diphosphate = [GlcNAc-(1-&gt;4)-Mur2Ac(oyl-L-Ala-gamma-D-Glu-L-Lys-D-Ala-D-Ala)](n+1)-di-trans,octa-cis-undecaprenyl diphosphate + di-trans,octa-cis-undecaprenyl diphosphate + H(+)</text>
        <dbReference type="Rhea" id="RHEA:23708"/>
        <dbReference type="Rhea" id="RHEA-COMP:9602"/>
        <dbReference type="Rhea" id="RHEA-COMP:9603"/>
        <dbReference type="ChEBI" id="CHEBI:15378"/>
        <dbReference type="ChEBI" id="CHEBI:58405"/>
        <dbReference type="ChEBI" id="CHEBI:60033"/>
        <dbReference type="ChEBI" id="CHEBI:78435"/>
        <dbReference type="EC" id="2.4.99.28"/>
    </reaction>
</comment>
<evidence type="ECO:0000256" key="6">
    <source>
        <dbReference type="ARBA" id="ARBA00023268"/>
    </source>
</evidence>
<keyword evidence="4" id="KW-0808">Transferase</keyword>
<dbReference type="GO" id="GO:0009252">
    <property type="term" value="P:peptidoglycan biosynthetic process"/>
    <property type="evidence" value="ECO:0007669"/>
    <property type="project" value="InterPro"/>
</dbReference>
<keyword evidence="3" id="KW-0328">Glycosyltransferase</keyword>
<dbReference type="GO" id="GO:0030288">
    <property type="term" value="C:outer membrane-bounded periplasmic space"/>
    <property type="evidence" value="ECO:0007669"/>
    <property type="project" value="TreeGrafter"/>
</dbReference>
<organism evidence="13 14">
    <name type="scientific">candidate division WOR-3 bacterium JGI_Cruoil_03_44_89</name>
    <dbReference type="NCBI Taxonomy" id="1973748"/>
    <lineage>
        <taxon>Bacteria</taxon>
        <taxon>Bacteria division WOR-3</taxon>
    </lineage>
</organism>
<dbReference type="InterPro" id="IPR001460">
    <property type="entry name" value="PCN-bd_Tpept"/>
</dbReference>
<proteinExistence type="predicted"/>
<dbReference type="AlphaFoldDB" id="A0A235BU65"/>
<dbReference type="PANTHER" id="PTHR32282">
    <property type="entry name" value="BINDING PROTEIN TRANSPEPTIDASE, PUTATIVE-RELATED"/>
    <property type="match status" value="1"/>
</dbReference>